<evidence type="ECO:0000256" key="1">
    <source>
        <dbReference type="SAM" id="Phobius"/>
    </source>
</evidence>
<keyword evidence="1" id="KW-0472">Membrane</keyword>
<dbReference type="AlphaFoldDB" id="A0A7Y9I682"/>
<evidence type="ECO:0000313" key="2">
    <source>
        <dbReference type="EMBL" id="NYE71051.1"/>
    </source>
</evidence>
<dbReference type="EMBL" id="JACCBU010000001">
    <property type="protein sequence ID" value="NYE71051.1"/>
    <property type="molecule type" value="Genomic_DNA"/>
</dbReference>
<protein>
    <submittedName>
        <fullName evidence="2">Uncharacterized protein</fullName>
    </submittedName>
</protein>
<name>A0A7Y9I682_9ACTN</name>
<dbReference type="RefSeq" id="WP_179750935.1">
    <property type="nucleotide sequence ID" value="NZ_JACCBU010000001.1"/>
</dbReference>
<dbReference type="Proteomes" id="UP000569914">
    <property type="component" value="Unassembled WGS sequence"/>
</dbReference>
<organism evidence="2 3">
    <name type="scientific">Microlunatus parietis</name>
    <dbReference type="NCBI Taxonomy" id="682979"/>
    <lineage>
        <taxon>Bacteria</taxon>
        <taxon>Bacillati</taxon>
        <taxon>Actinomycetota</taxon>
        <taxon>Actinomycetes</taxon>
        <taxon>Propionibacteriales</taxon>
        <taxon>Propionibacteriaceae</taxon>
        <taxon>Microlunatus</taxon>
    </lineage>
</organism>
<sequence length="63" mass="6877">MSNPYQERSETKVIIGAGTAIKFGFFAAFGVVLFSLVLSVIMLIISAVLFLAFRVQVPLPFPN</sequence>
<reference evidence="2 3" key="1">
    <citation type="submission" date="2020-07" db="EMBL/GenBank/DDBJ databases">
        <title>Sequencing the genomes of 1000 actinobacteria strains.</title>
        <authorList>
            <person name="Klenk H.-P."/>
        </authorList>
    </citation>
    <scope>NUCLEOTIDE SEQUENCE [LARGE SCALE GENOMIC DNA]</scope>
    <source>
        <strain evidence="2 3">DSM 22083</strain>
    </source>
</reference>
<keyword evidence="1" id="KW-0812">Transmembrane</keyword>
<feature type="transmembrane region" description="Helical" evidence="1">
    <location>
        <begin position="20"/>
        <end position="53"/>
    </location>
</feature>
<gene>
    <name evidence="2" type="ORF">BKA15_002380</name>
</gene>
<keyword evidence="1" id="KW-1133">Transmembrane helix</keyword>
<proteinExistence type="predicted"/>
<comment type="caution">
    <text evidence="2">The sequence shown here is derived from an EMBL/GenBank/DDBJ whole genome shotgun (WGS) entry which is preliminary data.</text>
</comment>
<keyword evidence="3" id="KW-1185">Reference proteome</keyword>
<accession>A0A7Y9I682</accession>
<evidence type="ECO:0000313" key="3">
    <source>
        <dbReference type="Proteomes" id="UP000569914"/>
    </source>
</evidence>